<dbReference type="PROSITE" id="PS50042">
    <property type="entry name" value="CNMP_BINDING_3"/>
    <property type="match status" value="1"/>
</dbReference>
<dbReference type="SUPFAM" id="SSF51206">
    <property type="entry name" value="cAMP-binding domain-like"/>
    <property type="match status" value="1"/>
</dbReference>
<sequence>MHSNESAEDSLLRRETLSGQSHLLHGLPAELIRHVALHSTERTLRDKDVLFLKHDPDDFIALVIAGQIYTVLYGPDGRELIINDIGSGEVVGETALIQPSRRETSAYASGPTQVLILSRRHFAPLIANPTFLERALALLCSRLREASSFVEMVCLHRLESRLARYLLASLAQDASASDAASAALPANQSILAAMLNASRPKLNAQLQSWKRQGLISCRSDRILINDIGQLRRMAELPSGAVSPR</sequence>
<dbReference type="InterPro" id="IPR018490">
    <property type="entry name" value="cNMP-bd_dom_sf"/>
</dbReference>
<dbReference type="AlphaFoldDB" id="A0A1G9CZP6"/>
<evidence type="ECO:0000256" key="1">
    <source>
        <dbReference type="ARBA" id="ARBA00023015"/>
    </source>
</evidence>
<evidence type="ECO:0000259" key="5">
    <source>
        <dbReference type="PROSITE" id="PS51063"/>
    </source>
</evidence>
<dbReference type="InterPro" id="IPR036388">
    <property type="entry name" value="WH-like_DNA-bd_sf"/>
</dbReference>
<dbReference type="Gene3D" id="1.10.10.10">
    <property type="entry name" value="Winged helix-like DNA-binding domain superfamily/Winged helix DNA-binding domain"/>
    <property type="match status" value="1"/>
</dbReference>
<dbReference type="PROSITE" id="PS51063">
    <property type="entry name" value="HTH_CRP_2"/>
    <property type="match status" value="1"/>
</dbReference>
<name>A0A1G9CZP6_9PSED</name>
<dbReference type="GO" id="GO:0016301">
    <property type="term" value="F:kinase activity"/>
    <property type="evidence" value="ECO:0007669"/>
    <property type="project" value="UniProtKB-KW"/>
</dbReference>
<keyword evidence="6" id="KW-0808">Transferase</keyword>
<evidence type="ECO:0000256" key="3">
    <source>
        <dbReference type="ARBA" id="ARBA00023163"/>
    </source>
</evidence>
<dbReference type="GO" id="GO:0005829">
    <property type="term" value="C:cytosol"/>
    <property type="evidence" value="ECO:0007669"/>
    <property type="project" value="TreeGrafter"/>
</dbReference>
<dbReference type="GO" id="GO:0003700">
    <property type="term" value="F:DNA-binding transcription factor activity"/>
    <property type="evidence" value="ECO:0007669"/>
    <property type="project" value="TreeGrafter"/>
</dbReference>
<dbReference type="Proteomes" id="UP000198706">
    <property type="component" value="Unassembled WGS sequence"/>
</dbReference>
<proteinExistence type="predicted"/>
<dbReference type="SUPFAM" id="SSF46785">
    <property type="entry name" value="Winged helix' DNA-binding domain"/>
    <property type="match status" value="1"/>
</dbReference>
<gene>
    <name evidence="6" type="ORF">SAMN05216186_108100</name>
</gene>
<feature type="domain" description="HTH crp-type" evidence="5">
    <location>
        <begin position="156"/>
        <end position="228"/>
    </location>
</feature>
<evidence type="ECO:0000256" key="2">
    <source>
        <dbReference type="ARBA" id="ARBA00023125"/>
    </source>
</evidence>
<protein>
    <submittedName>
        <fullName evidence="6">cAMP-binding domain of CRP or a regulatory subunit of cAMP-dependent protein kinases</fullName>
    </submittedName>
</protein>
<dbReference type="InterPro" id="IPR036390">
    <property type="entry name" value="WH_DNA-bd_sf"/>
</dbReference>
<keyword evidence="7" id="KW-1185">Reference proteome</keyword>
<dbReference type="InterPro" id="IPR014710">
    <property type="entry name" value="RmlC-like_jellyroll"/>
</dbReference>
<dbReference type="InterPro" id="IPR050397">
    <property type="entry name" value="Env_Response_Regulators"/>
</dbReference>
<dbReference type="Pfam" id="PF13545">
    <property type="entry name" value="HTH_Crp_2"/>
    <property type="match status" value="1"/>
</dbReference>
<dbReference type="Gene3D" id="2.60.120.10">
    <property type="entry name" value="Jelly Rolls"/>
    <property type="match status" value="1"/>
</dbReference>
<dbReference type="PANTHER" id="PTHR24567:SF68">
    <property type="entry name" value="DNA-BINDING TRANSCRIPTIONAL DUAL REGULATOR CRP"/>
    <property type="match status" value="1"/>
</dbReference>
<dbReference type="Pfam" id="PF00027">
    <property type="entry name" value="cNMP_binding"/>
    <property type="match status" value="1"/>
</dbReference>
<evidence type="ECO:0000313" key="7">
    <source>
        <dbReference type="Proteomes" id="UP000198706"/>
    </source>
</evidence>
<dbReference type="PANTHER" id="PTHR24567">
    <property type="entry name" value="CRP FAMILY TRANSCRIPTIONAL REGULATORY PROTEIN"/>
    <property type="match status" value="1"/>
</dbReference>
<evidence type="ECO:0000313" key="6">
    <source>
        <dbReference type="EMBL" id="SDK57168.1"/>
    </source>
</evidence>
<reference evidence="6 7" key="1">
    <citation type="submission" date="2016-10" db="EMBL/GenBank/DDBJ databases">
        <authorList>
            <person name="de Groot N.N."/>
        </authorList>
    </citation>
    <scope>NUCLEOTIDE SEQUENCE [LARGE SCALE GENOMIC DNA]</scope>
    <source>
        <strain evidence="6 7">JCM 21544</strain>
    </source>
</reference>
<evidence type="ECO:0000259" key="4">
    <source>
        <dbReference type="PROSITE" id="PS50042"/>
    </source>
</evidence>
<keyword evidence="6" id="KW-0418">Kinase</keyword>
<dbReference type="RefSeq" id="WP_084336219.1">
    <property type="nucleotide sequence ID" value="NZ_FNFD01000008.1"/>
</dbReference>
<dbReference type="InterPro" id="IPR000595">
    <property type="entry name" value="cNMP-bd_dom"/>
</dbReference>
<dbReference type="SMART" id="SM00100">
    <property type="entry name" value="cNMP"/>
    <property type="match status" value="1"/>
</dbReference>
<dbReference type="InterPro" id="IPR012318">
    <property type="entry name" value="HTH_CRP"/>
</dbReference>
<dbReference type="EMBL" id="FNFD01000008">
    <property type="protein sequence ID" value="SDK57168.1"/>
    <property type="molecule type" value="Genomic_DNA"/>
</dbReference>
<accession>A0A1G9CZP6</accession>
<organism evidence="6 7">
    <name type="scientific">Pseudomonas indica</name>
    <dbReference type="NCBI Taxonomy" id="137658"/>
    <lineage>
        <taxon>Bacteria</taxon>
        <taxon>Pseudomonadati</taxon>
        <taxon>Pseudomonadota</taxon>
        <taxon>Gammaproteobacteria</taxon>
        <taxon>Pseudomonadales</taxon>
        <taxon>Pseudomonadaceae</taxon>
        <taxon>Pseudomonas</taxon>
    </lineage>
</organism>
<dbReference type="CDD" id="cd00038">
    <property type="entry name" value="CAP_ED"/>
    <property type="match status" value="1"/>
</dbReference>
<dbReference type="STRING" id="137658.SAMN05216186_108100"/>
<dbReference type="GO" id="GO:0003677">
    <property type="term" value="F:DNA binding"/>
    <property type="evidence" value="ECO:0007669"/>
    <property type="project" value="UniProtKB-KW"/>
</dbReference>
<keyword evidence="1" id="KW-0805">Transcription regulation</keyword>
<feature type="domain" description="Cyclic nucleotide-binding" evidence="4">
    <location>
        <begin position="23"/>
        <end position="126"/>
    </location>
</feature>
<keyword evidence="3" id="KW-0804">Transcription</keyword>
<keyword evidence="2" id="KW-0238">DNA-binding</keyword>